<dbReference type="SUPFAM" id="SSF53335">
    <property type="entry name" value="S-adenosyl-L-methionine-dependent methyltransferases"/>
    <property type="match status" value="1"/>
</dbReference>
<organism evidence="2 3">
    <name type="scientific">Paraclostridium sordellii</name>
    <name type="common">Clostridium sordellii</name>
    <dbReference type="NCBI Taxonomy" id="1505"/>
    <lineage>
        <taxon>Bacteria</taxon>
        <taxon>Bacillati</taxon>
        <taxon>Bacillota</taxon>
        <taxon>Clostridia</taxon>
        <taxon>Peptostreptococcales</taxon>
        <taxon>Peptostreptococcaceae</taxon>
        <taxon>Paraclostridium</taxon>
    </lineage>
</organism>
<evidence type="ECO:0000259" key="1">
    <source>
        <dbReference type="Pfam" id="PF13847"/>
    </source>
</evidence>
<gene>
    <name evidence="2" type="primary">bioC</name>
    <name evidence="2" type="ORF">R28058_06911</name>
</gene>
<dbReference type="Gene3D" id="3.40.50.150">
    <property type="entry name" value="Vaccinia Virus protein VP39"/>
    <property type="match status" value="1"/>
</dbReference>
<dbReference type="EMBL" id="CEKZ01000003">
    <property type="protein sequence ID" value="CEQ02958.1"/>
    <property type="molecule type" value="Genomic_DNA"/>
</dbReference>
<dbReference type="EC" id="2.1.1.197" evidence="2"/>
<dbReference type="AlphaFoldDB" id="A0A0C7R138"/>
<dbReference type="PANTHER" id="PTHR43861:SF1">
    <property type="entry name" value="TRANS-ACONITATE 2-METHYLTRANSFERASE"/>
    <property type="match status" value="1"/>
</dbReference>
<accession>A0A0C7R138</accession>
<dbReference type="GO" id="GO:0102130">
    <property type="term" value="F:malonyl-CoA methyltransferase activity"/>
    <property type="evidence" value="ECO:0007669"/>
    <property type="project" value="UniProtKB-EC"/>
</dbReference>
<name>A0A0C7R138_PARSO</name>
<keyword evidence="2" id="KW-0808">Transferase</keyword>
<keyword evidence="2" id="KW-0489">Methyltransferase</keyword>
<sequence length="246" mass="28747">MGKNIYDNKYFFEEYSKIRDNEYNYNNLIEKPAMIKLVPNLEGKIVLDLGCGNGDNCIDFIKRGAKKVIGIDISSNMLDIAISKNSHKNIQYIKMDMDRINNINEKFDMVYSSLAIHYVENYKLLISNIRKLLKPDGILLFSQEHPNTTSSKTGCTWTKDENGNKLYAHLSDYMYSGKREVMWLKTKVEKYHRPISEIINTLINEKFNIKEIIEPIPDEYALSKRNDMIDEYHRPTSIIIKAQMKK</sequence>
<feature type="domain" description="Methyltransferase" evidence="1">
    <location>
        <begin position="42"/>
        <end position="149"/>
    </location>
</feature>
<dbReference type="CDD" id="cd02440">
    <property type="entry name" value="AdoMet_MTases"/>
    <property type="match status" value="1"/>
</dbReference>
<evidence type="ECO:0000313" key="2">
    <source>
        <dbReference type="EMBL" id="CEQ02958.1"/>
    </source>
</evidence>
<dbReference type="PANTHER" id="PTHR43861">
    <property type="entry name" value="TRANS-ACONITATE 2-METHYLTRANSFERASE-RELATED"/>
    <property type="match status" value="1"/>
</dbReference>
<keyword evidence="2" id="KW-0830">Ubiquinone</keyword>
<protein>
    <submittedName>
        <fullName evidence="2">Methylase involved in ubiquinone/menaquinone biosynthesis</fullName>
        <ecNumber evidence="2">2.1.1.197</ecNumber>
    </submittedName>
</protein>
<dbReference type="GO" id="GO:0032259">
    <property type="term" value="P:methylation"/>
    <property type="evidence" value="ECO:0007669"/>
    <property type="project" value="UniProtKB-KW"/>
</dbReference>
<dbReference type="InterPro" id="IPR025714">
    <property type="entry name" value="Methyltranfer_dom"/>
</dbReference>
<dbReference type="InterPro" id="IPR029063">
    <property type="entry name" value="SAM-dependent_MTases_sf"/>
</dbReference>
<evidence type="ECO:0000313" key="3">
    <source>
        <dbReference type="Proteomes" id="UP000049127"/>
    </source>
</evidence>
<dbReference type="RefSeq" id="WP_055341494.1">
    <property type="nucleotide sequence ID" value="NZ_CEKZ01000003.1"/>
</dbReference>
<dbReference type="Pfam" id="PF13847">
    <property type="entry name" value="Methyltransf_31"/>
    <property type="match status" value="1"/>
</dbReference>
<reference evidence="2 3" key="1">
    <citation type="submission" date="2015-01" db="EMBL/GenBank/DDBJ databases">
        <authorList>
            <person name="Aslett A.Martin."/>
            <person name="De Silva Nishadi"/>
        </authorList>
    </citation>
    <scope>NUCLEOTIDE SEQUENCE [LARGE SCALE GENOMIC DNA]</scope>
    <source>
        <strain evidence="2 3">R28058</strain>
    </source>
</reference>
<dbReference type="OrthoDB" id="9791837at2"/>
<dbReference type="Proteomes" id="UP000049127">
    <property type="component" value="Unassembled WGS sequence"/>
</dbReference>
<proteinExistence type="predicted"/>